<feature type="region of interest" description="Disordered" evidence="2">
    <location>
        <begin position="582"/>
        <end position="626"/>
    </location>
</feature>
<name>F4WX13_ACREC</name>
<keyword evidence="4" id="KW-1185">Reference proteome</keyword>
<dbReference type="EMBL" id="GL888417">
    <property type="protein sequence ID" value="EGI61256.1"/>
    <property type="molecule type" value="Genomic_DNA"/>
</dbReference>
<dbReference type="InParanoid" id="F4WX13"/>
<dbReference type="OrthoDB" id="7553545at2759"/>
<proteinExistence type="predicted"/>
<feature type="region of interest" description="Disordered" evidence="2">
    <location>
        <begin position="381"/>
        <end position="400"/>
    </location>
</feature>
<dbReference type="AlphaFoldDB" id="F4WX13"/>
<accession>F4WX13</accession>
<organism evidence="4">
    <name type="scientific">Acromyrmex echinatior</name>
    <name type="common">Panamanian leafcutter ant</name>
    <name type="synonym">Acromyrmex octospinosus echinatior</name>
    <dbReference type="NCBI Taxonomy" id="103372"/>
    <lineage>
        <taxon>Eukaryota</taxon>
        <taxon>Metazoa</taxon>
        <taxon>Ecdysozoa</taxon>
        <taxon>Arthropoda</taxon>
        <taxon>Hexapoda</taxon>
        <taxon>Insecta</taxon>
        <taxon>Pterygota</taxon>
        <taxon>Neoptera</taxon>
        <taxon>Endopterygota</taxon>
        <taxon>Hymenoptera</taxon>
        <taxon>Apocrita</taxon>
        <taxon>Aculeata</taxon>
        <taxon>Formicoidea</taxon>
        <taxon>Formicidae</taxon>
        <taxon>Myrmicinae</taxon>
        <taxon>Acromyrmex</taxon>
    </lineage>
</organism>
<evidence type="ECO:0000256" key="2">
    <source>
        <dbReference type="SAM" id="MobiDB-lite"/>
    </source>
</evidence>
<feature type="compositionally biased region" description="Basic and acidic residues" evidence="2">
    <location>
        <begin position="381"/>
        <end position="397"/>
    </location>
</feature>
<evidence type="ECO:0000313" key="4">
    <source>
        <dbReference type="Proteomes" id="UP000007755"/>
    </source>
</evidence>
<protein>
    <submittedName>
        <fullName evidence="3">Uncharacterized protein</fullName>
    </submittedName>
</protein>
<evidence type="ECO:0000313" key="3">
    <source>
        <dbReference type="EMBL" id="EGI61256.1"/>
    </source>
</evidence>
<dbReference type="Proteomes" id="UP000007755">
    <property type="component" value="Unassembled WGS sequence"/>
</dbReference>
<evidence type="ECO:0000256" key="1">
    <source>
        <dbReference type="SAM" id="Coils"/>
    </source>
</evidence>
<reference evidence="3" key="1">
    <citation type="submission" date="2011-02" db="EMBL/GenBank/DDBJ databases">
        <title>The genome of the leaf-cutting ant Acromyrmex echinatior suggests key adaptations to social evolution and fungus farming.</title>
        <authorList>
            <person name="Nygaard S."/>
            <person name="Zhang G."/>
        </authorList>
    </citation>
    <scope>NUCLEOTIDE SEQUENCE</scope>
</reference>
<feature type="compositionally biased region" description="Low complexity" evidence="2">
    <location>
        <begin position="592"/>
        <end position="609"/>
    </location>
</feature>
<feature type="coiled-coil region" evidence="1">
    <location>
        <begin position="414"/>
        <end position="442"/>
    </location>
</feature>
<gene>
    <name evidence="3" type="ORF">G5I_10503</name>
</gene>
<sequence>MSAYYREWLERHCKEEQALLYFSIITCAYCDEVFIKSEKNYIRTFIKHLHDLHKRTELDGHSRCKELKEKFEIKQNQLFVGVCKEQTCKLQIIFFRGVHLLQNHLEICHGNRSSIYLNVIRQNMKAQHILLNNYLITSDDKAHCLICKDQVDLSDLELETEEILDILQIHWANHFIKMQWDDIYRLEQLQQRVDKKLMKEQISHDIEKTYLEFPSEEIIKKLQNFDKIIEEVVDCLEYSIIISVFKMMRMSECQNLELRCICCLRKIIDIGRIHIIKNHWELYHGLFSLTYKEIIDIKIVRDILDQYVILNNILVCLNCKDLFKVNALLLDIEEQLVILLKHWHIHIGISSDDQIKQEEYLRKEFRRKLNGEKELVDMLENSGRDDQGQQSSNRDENSAEQLDELHPQIQQWFYEQYIEQIMKKEEDNIDIQKNMAHKEKEKNLRKIDELLKKYYVRPVGEELKCLKCNIIIEDKIYKKRCFYLVRNHFEIYHGKLNYVYKRVNNIINDYRITNNIIWCTICSANLDMEINMEITIIEKVIVYYLHWLNYHSYPRSNTSTESSGSSISIDTEADCKYTVNFAPSRQSEERQSTSAQSPSTSVSSNDSPPAKQRKKESDNIDLSEYQ</sequence>
<keyword evidence="1" id="KW-0175">Coiled coil</keyword>